<dbReference type="Proteomes" id="UP000827133">
    <property type="component" value="Unassembled WGS sequence"/>
</dbReference>
<organism evidence="1 2">
    <name type="scientific">Fusarium musae</name>
    <dbReference type="NCBI Taxonomy" id="1042133"/>
    <lineage>
        <taxon>Eukaryota</taxon>
        <taxon>Fungi</taxon>
        <taxon>Dikarya</taxon>
        <taxon>Ascomycota</taxon>
        <taxon>Pezizomycotina</taxon>
        <taxon>Sordariomycetes</taxon>
        <taxon>Hypocreomycetidae</taxon>
        <taxon>Hypocreales</taxon>
        <taxon>Nectriaceae</taxon>
        <taxon>Fusarium</taxon>
    </lineage>
</organism>
<sequence>MEVLGAVASSIAVVQALAAGKHVISVFREIPDIQKDFDYLMKELEMIKSMAQAVSRMAPAEMEQGLINTAARNLNDITAELEALLRICSRESGPEGSEMNKTRKRKWLVEKSDIKKLQQRMNQAKETLHFALNSSRAFNDIRNETDDDEYVLRNYQKS</sequence>
<gene>
    <name evidence="1" type="ORF">J7337_010602</name>
</gene>
<accession>A0A9P8D9G7</accession>
<name>A0A9P8D9G7_9HYPO</name>
<dbReference type="GeneID" id="68318458"/>
<dbReference type="AlphaFoldDB" id="A0A9P8D9G7"/>
<protein>
    <recommendedName>
        <fullName evidence="3">NACHT-NTPase and P-loop NTPases N-terminal domain-containing protein</fullName>
    </recommendedName>
</protein>
<reference evidence="1" key="1">
    <citation type="journal article" date="2021" name="Mol. Plant Microbe Interact.">
        <title>Telomere to telomere genome assembly of Fusarium musae F31, causal agent of crown rot disease of banana.</title>
        <authorList>
            <person name="Degradi L."/>
            <person name="Tava V."/>
            <person name="Kunova A."/>
            <person name="Cortesi P."/>
            <person name="Saracchi M."/>
            <person name="Pasquali M."/>
        </authorList>
    </citation>
    <scope>NUCLEOTIDE SEQUENCE</scope>
    <source>
        <strain evidence="1">F31</strain>
    </source>
</reference>
<comment type="caution">
    <text evidence="1">The sequence shown here is derived from an EMBL/GenBank/DDBJ whole genome shotgun (WGS) entry which is preliminary data.</text>
</comment>
<evidence type="ECO:0000313" key="2">
    <source>
        <dbReference type="Proteomes" id="UP000827133"/>
    </source>
</evidence>
<evidence type="ECO:0000313" key="1">
    <source>
        <dbReference type="EMBL" id="KAG9497731.1"/>
    </source>
</evidence>
<dbReference type="EMBL" id="JAHBCI010000008">
    <property type="protein sequence ID" value="KAG9497731.1"/>
    <property type="molecule type" value="Genomic_DNA"/>
</dbReference>
<evidence type="ECO:0008006" key="3">
    <source>
        <dbReference type="Google" id="ProtNLM"/>
    </source>
</evidence>
<proteinExistence type="predicted"/>
<dbReference type="RefSeq" id="XP_044676731.1">
    <property type="nucleotide sequence ID" value="XM_044828177.1"/>
</dbReference>
<keyword evidence="2" id="KW-1185">Reference proteome</keyword>
<dbReference type="KEGG" id="fmu:J7337_010602"/>